<keyword evidence="11" id="KW-1185">Reference proteome</keyword>
<sequence>MSKSSKLEKKEKSLKKEKKEKKLKKDKKEKKDKSKKESSSKSQKRSFDDAATNKESSSAPGVNKKARTAPLDIQDAYNAPTGVLPVVGAPATALPKLKKNLLAYTSSFLSKTDAAAATSASQPSIADVLAMREPHDIAVEMPGESESNATPDSSAPSPSPPPTVTFEQAAALLAPPYLKSSVATFEKPSAIQAQAWPLAFRGYDMVGIAKTGSGKTLAFALPAIAHVVSCRAREESGEVPKPASPLKFLALAPTRELCTQIAGVVDGVAQAAGVHSIAVFGGVPKYPQIEALTKDKLCCCCIATPGRVEDICFNDVRIPLLAGVSFLVLDEADRMLDLGFEPSMRRIISQIRADRQTLMFSATWPPEVEKLAHEFLGQPVTVRIGKGGRELTANHAVTQKVHVIEERDKERMLTQILREELGDRGKKGHAKAIIFALYKKEAVRLEQFLQRGGYNCASVHGDKSQRERFDAVESFKNNQVRILVATDVASRGLDIPDVELVINNTFPLTTEDYVHRIGRTGRAGKTGRSITLFGSVDKPRAGELINVLREAKQDVPEELLKFGTTVKKKESKLYGAHFKDIDMTKKATKITFD</sequence>
<feature type="domain" description="Helicase C-terminal" evidence="9">
    <location>
        <begin position="412"/>
        <end position="563"/>
    </location>
</feature>
<evidence type="ECO:0000256" key="3">
    <source>
        <dbReference type="ARBA" id="ARBA00022801"/>
    </source>
</evidence>
<dbReference type="OrthoDB" id="196131at2759"/>
<dbReference type="SMART" id="SM00490">
    <property type="entry name" value="HELICc"/>
    <property type="match status" value="1"/>
</dbReference>
<dbReference type="SUPFAM" id="SSF52540">
    <property type="entry name" value="P-loop containing nucleoside triphosphate hydrolases"/>
    <property type="match status" value="1"/>
</dbReference>
<dbReference type="Pfam" id="PF00270">
    <property type="entry name" value="DEAD"/>
    <property type="match status" value="1"/>
</dbReference>
<evidence type="ECO:0000256" key="2">
    <source>
        <dbReference type="ARBA" id="ARBA00022741"/>
    </source>
</evidence>
<evidence type="ECO:0000256" key="5">
    <source>
        <dbReference type="ARBA" id="ARBA00022840"/>
    </source>
</evidence>
<dbReference type="FunFam" id="3.40.50.300:FF:000008">
    <property type="entry name" value="ATP-dependent RNA helicase RhlB"/>
    <property type="match status" value="1"/>
</dbReference>
<accession>A0A830HN19</accession>
<evidence type="ECO:0000256" key="4">
    <source>
        <dbReference type="ARBA" id="ARBA00022806"/>
    </source>
</evidence>
<dbReference type="GO" id="GO:0005524">
    <property type="term" value="F:ATP binding"/>
    <property type="evidence" value="ECO:0007669"/>
    <property type="project" value="UniProtKB-KW"/>
</dbReference>
<dbReference type="InterPro" id="IPR001650">
    <property type="entry name" value="Helicase_C-like"/>
</dbReference>
<gene>
    <name evidence="10" type="ORF">PPROV_000682500</name>
</gene>
<evidence type="ECO:0000259" key="9">
    <source>
        <dbReference type="PROSITE" id="PS51194"/>
    </source>
</evidence>
<feature type="compositionally biased region" description="Basic residues" evidence="7">
    <location>
        <begin position="12"/>
        <end position="28"/>
    </location>
</feature>
<comment type="similarity">
    <text evidence="6">Belongs to the DEAD box helicase family.</text>
</comment>
<evidence type="ECO:0000259" key="8">
    <source>
        <dbReference type="PROSITE" id="PS51192"/>
    </source>
</evidence>
<dbReference type="InterPro" id="IPR011545">
    <property type="entry name" value="DEAD/DEAH_box_helicase_dom"/>
</dbReference>
<dbReference type="GO" id="GO:0003676">
    <property type="term" value="F:nucleic acid binding"/>
    <property type="evidence" value="ECO:0007669"/>
    <property type="project" value="InterPro"/>
</dbReference>
<organism evidence="10 11">
    <name type="scientific">Pycnococcus provasolii</name>
    <dbReference type="NCBI Taxonomy" id="41880"/>
    <lineage>
        <taxon>Eukaryota</taxon>
        <taxon>Viridiplantae</taxon>
        <taxon>Chlorophyta</taxon>
        <taxon>Pseudoscourfieldiophyceae</taxon>
        <taxon>Pseudoscourfieldiales</taxon>
        <taxon>Pycnococcaceae</taxon>
        <taxon>Pycnococcus</taxon>
    </lineage>
</organism>
<feature type="region of interest" description="Disordered" evidence="7">
    <location>
        <begin position="142"/>
        <end position="164"/>
    </location>
</feature>
<evidence type="ECO:0000256" key="1">
    <source>
        <dbReference type="ARBA" id="ARBA00012552"/>
    </source>
</evidence>
<dbReference type="PANTHER" id="PTHR47958">
    <property type="entry name" value="ATP-DEPENDENT RNA HELICASE DBP3"/>
    <property type="match status" value="1"/>
</dbReference>
<keyword evidence="5 6" id="KW-0067">ATP-binding</keyword>
<dbReference type="InterPro" id="IPR000629">
    <property type="entry name" value="RNA-helicase_DEAD-box_CS"/>
</dbReference>
<dbReference type="PROSITE" id="PS00039">
    <property type="entry name" value="DEAD_ATP_HELICASE"/>
    <property type="match status" value="1"/>
</dbReference>
<dbReference type="EMBL" id="BNJQ01000019">
    <property type="protein sequence ID" value="GHP08083.1"/>
    <property type="molecule type" value="Genomic_DNA"/>
</dbReference>
<dbReference type="Proteomes" id="UP000660262">
    <property type="component" value="Unassembled WGS sequence"/>
</dbReference>
<feature type="compositionally biased region" description="Basic and acidic residues" evidence="7">
    <location>
        <begin position="29"/>
        <end position="52"/>
    </location>
</feature>
<dbReference type="GO" id="GO:0003724">
    <property type="term" value="F:RNA helicase activity"/>
    <property type="evidence" value="ECO:0007669"/>
    <property type="project" value="UniProtKB-EC"/>
</dbReference>
<evidence type="ECO:0000313" key="10">
    <source>
        <dbReference type="EMBL" id="GHP08083.1"/>
    </source>
</evidence>
<evidence type="ECO:0000313" key="11">
    <source>
        <dbReference type="Proteomes" id="UP000660262"/>
    </source>
</evidence>
<dbReference type="Pfam" id="PF00271">
    <property type="entry name" value="Helicase_C"/>
    <property type="match status" value="1"/>
</dbReference>
<dbReference type="SMART" id="SM00487">
    <property type="entry name" value="DEXDc"/>
    <property type="match status" value="1"/>
</dbReference>
<dbReference type="AlphaFoldDB" id="A0A830HN19"/>
<dbReference type="InterPro" id="IPR027417">
    <property type="entry name" value="P-loop_NTPase"/>
</dbReference>
<dbReference type="CDD" id="cd18787">
    <property type="entry name" value="SF2_C_DEAD"/>
    <property type="match status" value="1"/>
</dbReference>
<feature type="domain" description="Helicase ATP-binding" evidence="8">
    <location>
        <begin position="196"/>
        <end position="382"/>
    </location>
</feature>
<dbReference type="EC" id="3.6.4.13" evidence="1"/>
<name>A0A830HN19_9CHLO</name>
<dbReference type="GO" id="GO:0016787">
    <property type="term" value="F:hydrolase activity"/>
    <property type="evidence" value="ECO:0007669"/>
    <property type="project" value="UniProtKB-KW"/>
</dbReference>
<feature type="compositionally biased region" description="Basic and acidic residues" evidence="7">
    <location>
        <begin position="1"/>
        <end position="11"/>
    </location>
</feature>
<feature type="region of interest" description="Disordered" evidence="7">
    <location>
        <begin position="1"/>
        <end position="67"/>
    </location>
</feature>
<protein>
    <recommendedName>
        <fullName evidence="1">RNA helicase</fullName>
        <ecNumber evidence="1">3.6.4.13</ecNumber>
    </recommendedName>
</protein>
<keyword evidence="3 6" id="KW-0378">Hydrolase</keyword>
<evidence type="ECO:0000256" key="7">
    <source>
        <dbReference type="SAM" id="MobiDB-lite"/>
    </source>
</evidence>
<evidence type="ECO:0000256" key="6">
    <source>
        <dbReference type="RuleBase" id="RU000492"/>
    </source>
</evidence>
<dbReference type="PROSITE" id="PS51194">
    <property type="entry name" value="HELICASE_CTER"/>
    <property type="match status" value="1"/>
</dbReference>
<comment type="caution">
    <text evidence="10">The sequence shown here is derived from an EMBL/GenBank/DDBJ whole genome shotgun (WGS) entry which is preliminary data.</text>
</comment>
<dbReference type="InterPro" id="IPR014001">
    <property type="entry name" value="Helicase_ATP-bd"/>
</dbReference>
<keyword evidence="2 6" id="KW-0547">Nucleotide-binding</keyword>
<keyword evidence="4 6" id="KW-0347">Helicase</keyword>
<dbReference type="Gene3D" id="3.40.50.300">
    <property type="entry name" value="P-loop containing nucleotide triphosphate hydrolases"/>
    <property type="match status" value="2"/>
</dbReference>
<dbReference type="PROSITE" id="PS51192">
    <property type="entry name" value="HELICASE_ATP_BIND_1"/>
    <property type="match status" value="1"/>
</dbReference>
<proteinExistence type="inferred from homology"/>
<reference evidence="10" key="1">
    <citation type="submission" date="2020-10" db="EMBL/GenBank/DDBJ databases">
        <title>Unveiling of a novel bifunctional photoreceptor, Dualchrome1, isolated from a cosmopolitan green alga.</title>
        <authorList>
            <person name="Suzuki S."/>
            <person name="Kawachi M."/>
        </authorList>
    </citation>
    <scope>NUCLEOTIDE SEQUENCE</scope>
    <source>
        <strain evidence="10">NIES 2893</strain>
    </source>
</reference>